<dbReference type="Gene3D" id="3.30.479.30">
    <property type="entry name" value="Band 7 domain"/>
    <property type="match status" value="1"/>
</dbReference>
<comment type="subcellular location">
    <subcellularLocation>
        <location evidence="1 6">Membrane</location>
    </subcellularLocation>
</comment>
<gene>
    <name evidence="9" type="ordered locus">Clocl_1453</name>
</gene>
<accession>G8M1C7</accession>
<name>G8M1C7_ACECE</name>
<keyword evidence="4 6" id="KW-1133">Transmembrane helix</keyword>
<dbReference type="GO" id="GO:0016020">
    <property type="term" value="C:membrane"/>
    <property type="evidence" value="ECO:0007669"/>
    <property type="project" value="UniProtKB-SubCell"/>
</dbReference>
<feature type="coiled-coil region" evidence="7">
    <location>
        <begin position="204"/>
        <end position="231"/>
    </location>
</feature>
<feature type="domain" description="Band 7" evidence="8">
    <location>
        <begin position="35"/>
        <end position="212"/>
    </location>
</feature>
<dbReference type="HOGENOM" id="CLU_039173_0_0_9"/>
<dbReference type="PANTHER" id="PTHR43327:SF2">
    <property type="entry name" value="MODULATOR OF FTSH PROTEASE HFLK"/>
    <property type="match status" value="1"/>
</dbReference>
<protein>
    <recommendedName>
        <fullName evidence="6">Protein HflK</fullName>
    </recommendedName>
</protein>
<keyword evidence="3 6" id="KW-0812">Transmembrane</keyword>
<dbReference type="RefSeq" id="WP_014254716.1">
    <property type="nucleotide sequence ID" value="NC_016627.1"/>
</dbReference>
<dbReference type="InterPro" id="IPR050710">
    <property type="entry name" value="Band7/mec-2_domain"/>
</dbReference>
<evidence type="ECO:0000259" key="8">
    <source>
        <dbReference type="SMART" id="SM00244"/>
    </source>
</evidence>
<keyword evidence="5 6" id="KW-0472">Membrane</keyword>
<evidence type="ECO:0000256" key="3">
    <source>
        <dbReference type="ARBA" id="ARBA00022692"/>
    </source>
</evidence>
<dbReference type="NCBIfam" id="TIGR01933">
    <property type="entry name" value="hflK"/>
    <property type="match status" value="1"/>
</dbReference>
<evidence type="ECO:0000256" key="4">
    <source>
        <dbReference type="ARBA" id="ARBA00022989"/>
    </source>
</evidence>
<evidence type="ECO:0000256" key="1">
    <source>
        <dbReference type="ARBA" id="ARBA00004370"/>
    </source>
</evidence>
<keyword evidence="10" id="KW-1185">Reference proteome</keyword>
<dbReference type="Pfam" id="PF01145">
    <property type="entry name" value="Band_7"/>
    <property type="match status" value="1"/>
</dbReference>
<keyword evidence="7" id="KW-0175">Coiled coil</keyword>
<dbReference type="SMART" id="SM00244">
    <property type="entry name" value="PHB"/>
    <property type="match status" value="1"/>
</dbReference>
<evidence type="ECO:0000256" key="5">
    <source>
        <dbReference type="ARBA" id="ARBA00023136"/>
    </source>
</evidence>
<evidence type="ECO:0000313" key="10">
    <source>
        <dbReference type="Proteomes" id="UP000005435"/>
    </source>
</evidence>
<dbReference type="InterPro" id="IPR036013">
    <property type="entry name" value="Band_7/SPFH_dom_sf"/>
</dbReference>
<dbReference type="AlphaFoldDB" id="G8M1C7"/>
<dbReference type="eggNOG" id="COG0330">
    <property type="taxonomic scope" value="Bacteria"/>
</dbReference>
<dbReference type="InterPro" id="IPR001107">
    <property type="entry name" value="Band_7"/>
</dbReference>
<organism evidence="9 10">
    <name type="scientific">Acetivibrio clariflavus (strain DSM 19732 / NBRC 101661 / EBR45)</name>
    <name type="common">Clostridium clariflavum</name>
    <dbReference type="NCBI Taxonomy" id="720554"/>
    <lineage>
        <taxon>Bacteria</taxon>
        <taxon>Bacillati</taxon>
        <taxon>Bacillota</taxon>
        <taxon>Clostridia</taxon>
        <taxon>Eubacteriales</taxon>
        <taxon>Oscillospiraceae</taxon>
        <taxon>Acetivibrio</taxon>
    </lineage>
</organism>
<dbReference type="KEGG" id="ccl:Clocl_1453"/>
<evidence type="ECO:0000256" key="7">
    <source>
        <dbReference type="SAM" id="Coils"/>
    </source>
</evidence>
<dbReference type="SUPFAM" id="SSF117892">
    <property type="entry name" value="Band 7/SPFH domain"/>
    <property type="match status" value="1"/>
</dbReference>
<comment type="function">
    <text evidence="6">HflC and HflK could encode or regulate a protease.</text>
</comment>
<dbReference type="EMBL" id="CP003065">
    <property type="protein sequence ID" value="AEV68103.1"/>
    <property type="molecule type" value="Genomic_DNA"/>
</dbReference>
<feature type="transmembrane region" description="Helical" evidence="6">
    <location>
        <begin position="20"/>
        <end position="40"/>
    </location>
</feature>
<dbReference type="PANTHER" id="PTHR43327">
    <property type="entry name" value="STOMATIN-LIKE PROTEIN 2, MITOCHONDRIAL"/>
    <property type="match status" value="1"/>
</dbReference>
<proteinExistence type="inferred from homology"/>
<dbReference type="STRING" id="720554.Clocl_1453"/>
<reference evidence="10" key="1">
    <citation type="submission" date="2011-12" db="EMBL/GenBank/DDBJ databases">
        <title>Complete sequence of Clostridium clariflavum DSM 19732.</title>
        <authorList>
            <consortium name="US DOE Joint Genome Institute"/>
            <person name="Lucas S."/>
            <person name="Han J."/>
            <person name="Lapidus A."/>
            <person name="Cheng J.-F."/>
            <person name="Goodwin L."/>
            <person name="Pitluck S."/>
            <person name="Peters L."/>
            <person name="Teshima H."/>
            <person name="Detter J.C."/>
            <person name="Han C."/>
            <person name="Tapia R."/>
            <person name="Land M."/>
            <person name="Hauser L."/>
            <person name="Kyrpides N."/>
            <person name="Ivanova N."/>
            <person name="Pagani I."/>
            <person name="Kitzmiller T."/>
            <person name="Lynd L."/>
            <person name="Izquierdo J."/>
            <person name="Woyke T."/>
        </authorList>
    </citation>
    <scope>NUCLEOTIDE SEQUENCE [LARGE SCALE GENOMIC DNA]</scope>
    <source>
        <strain evidence="10">DSM 19732 / NBRC 101661 / EBR45</strain>
    </source>
</reference>
<sequence length="321" mass="35817" precursor="true">MEVIDIKPKKRIPKIPVKAIVVAGLILVLLIIVSSSSYTVNDQQQAVVLTFGKVTNVVGAGIHFKLPDPIQSVIKVPVQKTQKLELGYRSQSDGNYISIDQESKMITGDFNIINIDFFIEWKISDPQKYLFSSADPEGILRNTSLSAARSVVGSSTIDEVLTSGKVAIQSEIKEKIMSCLDEYDIGIQVIDVKVQDSEPPTDAVKQAFQNVENAKQSKETAINEANKYKNSELPKAQAEADKIIKNAESKKETRINEAKGQVAKFQKMYDEYKNYKDITKKRLYLEAMEELLPGITVYIENTSGQIQKILPLKPFNDKGDN</sequence>
<evidence type="ECO:0000313" key="9">
    <source>
        <dbReference type="EMBL" id="AEV68103.1"/>
    </source>
</evidence>
<evidence type="ECO:0000256" key="6">
    <source>
        <dbReference type="RuleBase" id="RU364113"/>
    </source>
</evidence>
<dbReference type="Proteomes" id="UP000005435">
    <property type="component" value="Chromosome"/>
</dbReference>
<comment type="similarity">
    <text evidence="2 6">Belongs to the band 7/mec-2 family. HflK subfamily.</text>
</comment>
<dbReference type="CDD" id="cd03404">
    <property type="entry name" value="SPFH_HflK"/>
    <property type="match status" value="1"/>
</dbReference>
<dbReference type="OrthoDB" id="9779595at2"/>
<comment type="subunit">
    <text evidence="6">HflC and HflK may interact to form a multimeric complex.</text>
</comment>
<evidence type="ECO:0000256" key="2">
    <source>
        <dbReference type="ARBA" id="ARBA00006971"/>
    </source>
</evidence>
<dbReference type="InterPro" id="IPR010201">
    <property type="entry name" value="HflK"/>
</dbReference>
<reference evidence="9 10" key="2">
    <citation type="journal article" date="2012" name="Stand. Genomic Sci.">
        <title>Complete Genome Sequence of Clostridium clariflavum DSM 19732.</title>
        <authorList>
            <person name="Izquierdo J.A."/>
            <person name="Goodwin L."/>
            <person name="Davenport K.W."/>
            <person name="Teshima H."/>
            <person name="Bruce D."/>
            <person name="Detter C."/>
            <person name="Tapia R."/>
            <person name="Han S."/>
            <person name="Land M."/>
            <person name="Hauser L."/>
            <person name="Jeffries C.D."/>
            <person name="Han J."/>
            <person name="Pitluck S."/>
            <person name="Nolan M."/>
            <person name="Chen A."/>
            <person name="Huntemann M."/>
            <person name="Mavromatis K."/>
            <person name="Mikhailova N."/>
            <person name="Liolios K."/>
            <person name="Woyke T."/>
            <person name="Lynd L.R."/>
        </authorList>
    </citation>
    <scope>NUCLEOTIDE SEQUENCE [LARGE SCALE GENOMIC DNA]</scope>
    <source>
        <strain evidence="10">DSM 19732 / NBRC 101661 / EBR45</strain>
    </source>
</reference>